<evidence type="ECO:0000313" key="8">
    <source>
        <dbReference type="EMBL" id="MDO9713131.1"/>
    </source>
</evidence>
<comment type="function">
    <text evidence="5 6">Structural component of flagellum, the bacterial motility apparatus. Part of the rod structure of flagellar basal body.</text>
</comment>
<dbReference type="PIRSF" id="PIRSF002889">
    <property type="entry name" value="Rod_FlgB"/>
    <property type="match status" value="1"/>
</dbReference>
<evidence type="ECO:0000256" key="4">
    <source>
        <dbReference type="ARBA" id="ARBA00023143"/>
    </source>
</evidence>
<evidence type="ECO:0000256" key="1">
    <source>
        <dbReference type="ARBA" id="ARBA00004117"/>
    </source>
</evidence>
<evidence type="ECO:0000256" key="6">
    <source>
        <dbReference type="PIRNR" id="PIRNR002889"/>
    </source>
</evidence>
<dbReference type="InterPro" id="IPR006300">
    <property type="entry name" value="FlgB"/>
</dbReference>
<reference evidence="8 9" key="1">
    <citation type="submission" date="2023-08" db="EMBL/GenBank/DDBJ databases">
        <title>The draft genome sequence of Paracraurococcus sp. LOR1-02.</title>
        <authorList>
            <person name="Kingkaew E."/>
            <person name="Tanasupawat S."/>
        </authorList>
    </citation>
    <scope>NUCLEOTIDE SEQUENCE [LARGE SCALE GENOMIC DNA]</scope>
    <source>
        <strain evidence="8 9">LOR1-02</strain>
    </source>
</reference>
<comment type="subcellular location">
    <subcellularLocation>
        <location evidence="1 6">Bacterial flagellum basal body</location>
    </subcellularLocation>
</comment>
<feature type="region of interest" description="Disordered" evidence="7">
    <location>
        <begin position="58"/>
        <end position="95"/>
    </location>
</feature>
<gene>
    <name evidence="8" type="ORF">Q7A36_32685</name>
</gene>
<keyword evidence="8" id="KW-0282">Flagellum</keyword>
<evidence type="ECO:0000256" key="3">
    <source>
        <dbReference type="ARBA" id="ARBA00014376"/>
    </source>
</evidence>
<evidence type="ECO:0000313" key="9">
    <source>
        <dbReference type="Proteomes" id="UP001243009"/>
    </source>
</evidence>
<proteinExistence type="inferred from homology"/>
<accession>A0ABT9EAE4</accession>
<keyword evidence="4 6" id="KW-0975">Bacterial flagellum</keyword>
<protein>
    <recommendedName>
        <fullName evidence="3 6">Flagellar basal body rod protein FlgB</fullName>
    </recommendedName>
</protein>
<keyword evidence="8" id="KW-0969">Cilium</keyword>
<comment type="subunit">
    <text evidence="6">The basal body constitutes a major portion of the flagellar organelle and consists of a number of rings mounted on a central rod.</text>
</comment>
<comment type="caution">
    <text evidence="8">The sequence shown here is derived from an EMBL/GenBank/DDBJ whole genome shotgun (WGS) entry which is preliminary data.</text>
</comment>
<evidence type="ECO:0000256" key="2">
    <source>
        <dbReference type="ARBA" id="ARBA00009677"/>
    </source>
</evidence>
<dbReference type="EMBL" id="JAUTWS010000072">
    <property type="protein sequence ID" value="MDO9713131.1"/>
    <property type="molecule type" value="Genomic_DNA"/>
</dbReference>
<name>A0ABT9EAE4_9PROT</name>
<sequence>MLDGIDVFRVTGARMRYLAERQNLLAQNIANADTPHYQARDLKPFSFDSALLRAMPGASLSPAATRPGHVTDAGPGAAPLRGRRASNGEDPDGNTVDLEEQMLKQADVGRAYDLATTVYRRNIGLLRTAAGGR</sequence>
<keyword evidence="8" id="KW-0966">Cell projection</keyword>
<organism evidence="8 9">
    <name type="scientific">Paracraurococcus lichenis</name>
    <dbReference type="NCBI Taxonomy" id="3064888"/>
    <lineage>
        <taxon>Bacteria</taxon>
        <taxon>Pseudomonadati</taxon>
        <taxon>Pseudomonadota</taxon>
        <taxon>Alphaproteobacteria</taxon>
        <taxon>Acetobacterales</taxon>
        <taxon>Roseomonadaceae</taxon>
        <taxon>Paracraurococcus</taxon>
    </lineage>
</organism>
<keyword evidence="9" id="KW-1185">Reference proteome</keyword>
<comment type="similarity">
    <text evidence="2 6">Belongs to the flagella basal body rod proteins family.</text>
</comment>
<evidence type="ECO:0000256" key="7">
    <source>
        <dbReference type="SAM" id="MobiDB-lite"/>
    </source>
</evidence>
<dbReference type="Proteomes" id="UP001243009">
    <property type="component" value="Unassembled WGS sequence"/>
</dbReference>
<evidence type="ECO:0000256" key="5">
    <source>
        <dbReference type="ARBA" id="ARBA00024934"/>
    </source>
</evidence>
<dbReference type="RefSeq" id="WP_305107990.1">
    <property type="nucleotide sequence ID" value="NZ_JAUTWS010000072.1"/>
</dbReference>